<evidence type="ECO:0000256" key="14">
    <source>
        <dbReference type="ARBA" id="ARBA00049494"/>
    </source>
</evidence>
<comment type="pathway">
    <text evidence="3 15">Cofactor biosynthesis; FMN biosynthesis; FMN from riboflavin (ATP route): step 1/1.</text>
</comment>
<dbReference type="InterPro" id="IPR015865">
    <property type="entry name" value="Riboflavin_kinase_bac/euk"/>
</dbReference>
<evidence type="ECO:0000256" key="4">
    <source>
        <dbReference type="ARBA" id="ARBA00022630"/>
    </source>
</evidence>
<comment type="function">
    <text evidence="1">Catalyzes the phosphorylation of riboflavin to FMN followed by the adenylation of FMN to FAD.</text>
</comment>
<dbReference type="GO" id="GO:0006747">
    <property type="term" value="P:FAD biosynthetic process"/>
    <property type="evidence" value="ECO:0007669"/>
    <property type="project" value="UniProtKB-UniRule"/>
</dbReference>
<keyword evidence="5 15" id="KW-0288">FMN</keyword>
<evidence type="ECO:0000256" key="13">
    <source>
        <dbReference type="ARBA" id="ARBA00047880"/>
    </source>
</evidence>
<keyword evidence="4 15" id="KW-0285">Flavoprotein</keyword>
<comment type="pathway">
    <text evidence="2 15">Cofactor biosynthesis; FAD biosynthesis; FAD from FMN: step 1/1.</text>
</comment>
<feature type="domain" description="Riboflavin kinase" evidence="16">
    <location>
        <begin position="190"/>
        <end position="315"/>
    </location>
</feature>
<keyword evidence="10 15" id="KW-0274">FAD</keyword>
<dbReference type="GO" id="GO:0003919">
    <property type="term" value="F:FMN adenylyltransferase activity"/>
    <property type="evidence" value="ECO:0007669"/>
    <property type="project" value="UniProtKB-UniRule"/>
</dbReference>
<dbReference type="InterPro" id="IPR002606">
    <property type="entry name" value="Riboflavin_kinase_bac"/>
</dbReference>
<dbReference type="EMBL" id="JQBM01000001">
    <property type="protein sequence ID" value="KRN46755.1"/>
    <property type="molecule type" value="Genomic_DNA"/>
</dbReference>
<dbReference type="EC" id="2.7.7.2" evidence="15"/>
<dbReference type="AlphaFoldDB" id="A0A0R2H1A5"/>
<dbReference type="Gene3D" id="3.40.50.620">
    <property type="entry name" value="HUPs"/>
    <property type="match status" value="1"/>
</dbReference>
<dbReference type="InterPro" id="IPR023465">
    <property type="entry name" value="Riboflavin_kinase_dom_sf"/>
</dbReference>
<evidence type="ECO:0000256" key="1">
    <source>
        <dbReference type="ARBA" id="ARBA00002121"/>
    </source>
</evidence>
<dbReference type="PIRSF" id="PIRSF004491">
    <property type="entry name" value="FAD_Synth"/>
    <property type="match status" value="1"/>
</dbReference>
<evidence type="ECO:0000256" key="9">
    <source>
        <dbReference type="ARBA" id="ARBA00022777"/>
    </source>
</evidence>
<keyword evidence="11 15" id="KW-0067">ATP-binding</keyword>
<dbReference type="PANTHER" id="PTHR22749:SF6">
    <property type="entry name" value="RIBOFLAVIN KINASE"/>
    <property type="match status" value="1"/>
</dbReference>
<dbReference type="SUPFAM" id="SSF82114">
    <property type="entry name" value="Riboflavin kinase-like"/>
    <property type="match status" value="1"/>
</dbReference>
<evidence type="ECO:0000256" key="7">
    <source>
        <dbReference type="ARBA" id="ARBA00022695"/>
    </source>
</evidence>
<name>A0A0R2H1A5_WEIVI</name>
<evidence type="ECO:0000259" key="16">
    <source>
        <dbReference type="SMART" id="SM00904"/>
    </source>
</evidence>
<keyword evidence="9 15" id="KW-0418">Kinase</keyword>
<sequence length="327" mass="36525">MVKRMEVYQLHHPFDEKLVDQTPKVLAMGFFDGMHLGHQAVIQEARKIADHLELPLAVLTYDQHASVVFEAHDQPLRYLTPLNRKLDLLRDLGVDMTYVVNFTAAFAAQTPQAFVDKYIVGLGTRVAVAGFDHTYGADADLADMAHLSEYASGRFDVFEVPKIERLGQESASSYLRKLVDSGDVDTLQTFLACPYQTSGVVVHGEARGREMGYPTANIETPIDQRLPGVGVYAVSLKIGDTWYPGMASIGYNVTFGENRPKTVEINLFDFSQNIYGEAVQVQWHHYVRGEVKFSGMETLQTQLAHDEATIRDYFNVKESNEAGIDGI</sequence>
<accession>A0A0R2H1A5</accession>
<evidence type="ECO:0000256" key="10">
    <source>
        <dbReference type="ARBA" id="ARBA00022827"/>
    </source>
</evidence>
<evidence type="ECO:0000256" key="6">
    <source>
        <dbReference type="ARBA" id="ARBA00022679"/>
    </source>
</evidence>
<organism evidence="17 18">
    <name type="scientific">Weissella viridescens</name>
    <name type="common">Lactobacillus viridescens</name>
    <dbReference type="NCBI Taxonomy" id="1629"/>
    <lineage>
        <taxon>Bacteria</taxon>
        <taxon>Bacillati</taxon>
        <taxon>Bacillota</taxon>
        <taxon>Bacilli</taxon>
        <taxon>Lactobacillales</taxon>
        <taxon>Lactobacillaceae</taxon>
        <taxon>Weissella</taxon>
    </lineage>
</organism>
<evidence type="ECO:0000256" key="11">
    <source>
        <dbReference type="ARBA" id="ARBA00022840"/>
    </source>
</evidence>
<dbReference type="SMART" id="SM00904">
    <property type="entry name" value="Flavokinase"/>
    <property type="match status" value="1"/>
</dbReference>
<evidence type="ECO:0000256" key="5">
    <source>
        <dbReference type="ARBA" id="ARBA00022643"/>
    </source>
</evidence>
<dbReference type="Pfam" id="PF06574">
    <property type="entry name" value="FAD_syn"/>
    <property type="match status" value="1"/>
</dbReference>
<evidence type="ECO:0000256" key="3">
    <source>
        <dbReference type="ARBA" id="ARBA00005201"/>
    </source>
</evidence>
<comment type="caution">
    <text evidence="17">The sequence shown here is derived from an EMBL/GenBank/DDBJ whole genome shotgun (WGS) entry which is preliminary data.</text>
</comment>
<dbReference type="InterPro" id="IPR014729">
    <property type="entry name" value="Rossmann-like_a/b/a_fold"/>
</dbReference>
<dbReference type="SUPFAM" id="SSF52374">
    <property type="entry name" value="Nucleotidylyl transferase"/>
    <property type="match status" value="1"/>
</dbReference>
<dbReference type="GO" id="GO:0009398">
    <property type="term" value="P:FMN biosynthetic process"/>
    <property type="evidence" value="ECO:0007669"/>
    <property type="project" value="UniProtKB-UniRule"/>
</dbReference>
<evidence type="ECO:0000256" key="12">
    <source>
        <dbReference type="ARBA" id="ARBA00023268"/>
    </source>
</evidence>
<dbReference type="InterPro" id="IPR004821">
    <property type="entry name" value="Cyt_trans-like"/>
</dbReference>
<dbReference type="CDD" id="cd02064">
    <property type="entry name" value="FAD_synthetase_N"/>
    <property type="match status" value="1"/>
</dbReference>
<evidence type="ECO:0000313" key="17">
    <source>
        <dbReference type="EMBL" id="KRN46755.1"/>
    </source>
</evidence>
<dbReference type="NCBIfam" id="TIGR00083">
    <property type="entry name" value="ribF"/>
    <property type="match status" value="1"/>
</dbReference>
<dbReference type="EC" id="2.7.1.26" evidence="15"/>
<keyword evidence="18" id="KW-1185">Reference proteome</keyword>
<keyword evidence="12" id="KW-0511">Multifunctional enzyme</keyword>
<keyword evidence="6 15" id="KW-0808">Transferase</keyword>
<dbReference type="GO" id="GO:0009231">
    <property type="term" value="P:riboflavin biosynthetic process"/>
    <property type="evidence" value="ECO:0007669"/>
    <property type="project" value="InterPro"/>
</dbReference>
<protein>
    <recommendedName>
        <fullName evidence="15">Riboflavin biosynthesis protein</fullName>
    </recommendedName>
    <domain>
        <recommendedName>
            <fullName evidence="15">Riboflavin kinase</fullName>
            <ecNumber evidence="15">2.7.1.26</ecNumber>
        </recommendedName>
        <alternativeName>
            <fullName evidence="15">Flavokinase</fullName>
        </alternativeName>
    </domain>
    <domain>
        <recommendedName>
            <fullName evidence="15">FMN adenylyltransferase</fullName>
            <ecNumber evidence="15">2.7.7.2</ecNumber>
        </recommendedName>
        <alternativeName>
            <fullName evidence="15">FAD pyrophosphorylase</fullName>
        </alternativeName>
        <alternativeName>
            <fullName evidence="15">FAD synthase</fullName>
        </alternativeName>
    </domain>
</protein>
<dbReference type="GO" id="GO:0005524">
    <property type="term" value="F:ATP binding"/>
    <property type="evidence" value="ECO:0007669"/>
    <property type="project" value="UniProtKB-UniRule"/>
</dbReference>
<dbReference type="Pfam" id="PF01687">
    <property type="entry name" value="Flavokinase"/>
    <property type="match status" value="1"/>
</dbReference>
<dbReference type="UniPathway" id="UPA00277">
    <property type="reaction ID" value="UER00407"/>
</dbReference>
<dbReference type="PANTHER" id="PTHR22749">
    <property type="entry name" value="RIBOFLAVIN KINASE/FMN ADENYLYLTRANSFERASE"/>
    <property type="match status" value="1"/>
</dbReference>
<evidence type="ECO:0000256" key="8">
    <source>
        <dbReference type="ARBA" id="ARBA00022741"/>
    </source>
</evidence>
<proteinExistence type="inferred from homology"/>
<keyword evidence="7 15" id="KW-0548">Nucleotidyltransferase</keyword>
<evidence type="ECO:0000256" key="15">
    <source>
        <dbReference type="PIRNR" id="PIRNR004491"/>
    </source>
</evidence>
<dbReference type="Proteomes" id="UP000051992">
    <property type="component" value="Unassembled WGS sequence"/>
</dbReference>
<comment type="catalytic activity">
    <reaction evidence="13 15">
        <text>riboflavin + ATP = FMN + ADP + H(+)</text>
        <dbReference type="Rhea" id="RHEA:14357"/>
        <dbReference type="ChEBI" id="CHEBI:15378"/>
        <dbReference type="ChEBI" id="CHEBI:30616"/>
        <dbReference type="ChEBI" id="CHEBI:57986"/>
        <dbReference type="ChEBI" id="CHEBI:58210"/>
        <dbReference type="ChEBI" id="CHEBI:456216"/>
        <dbReference type="EC" id="2.7.1.26"/>
    </reaction>
</comment>
<keyword evidence="8 15" id="KW-0547">Nucleotide-binding</keyword>
<evidence type="ECO:0000313" key="18">
    <source>
        <dbReference type="Proteomes" id="UP000051992"/>
    </source>
</evidence>
<dbReference type="FunFam" id="2.40.30.30:FF:000003">
    <property type="entry name" value="Riboflavin biosynthesis protein"/>
    <property type="match status" value="1"/>
</dbReference>
<dbReference type="Gene3D" id="2.40.30.30">
    <property type="entry name" value="Riboflavin kinase-like"/>
    <property type="match status" value="1"/>
</dbReference>
<evidence type="ECO:0000256" key="2">
    <source>
        <dbReference type="ARBA" id="ARBA00004726"/>
    </source>
</evidence>
<dbReference type="UniPathway" id="UPA00276">
    <property type="reaction ID" value="UER00406"/>
</dbReference>
<dbReference type="GO" id="GO:0008531">
    <property type="term" value="F:riboflavin kinase activity"/>
    <property type="evidence" value="ECO:0007669"/>
    <property type="project" value="UniProtKB-UniRule"/>
</dbReference>
<dbReference type="InterPro" id="IPR023468">
    <property type="entry name" value="Riboflavin_kinase"/>
</dbReference>
<comment type="catalytic activity">
    <reaction evidence="14 15">
        <text>FMN + ATP + H(+) = FAD + diphosphate</text>
        <dbReference type="Rhea" id="RHEA:17237"/>
        <dbReference type="ChEBI" id="CHEBI:15378"/>
        <dbReference type="ChEBI" id="CHEBI:30616"/>
        <dbReference type="ChEBI" id="CHEBI:33019"/>
        <dbReference type="ChEBI" id="CHEBI:57692"/>
        <dbReference type="ChEBI" id="CHEBI:58210"/>
        <dbReference type="EC" id="2.7.7.2"/>
    </reaction>
</comment>
<reference evidence="17 18" key="1">
    <citation type="journal article" date="2015" name="Genome Announc.">
        <title>Expanding the biotechnology potential of lactobacilli through comparative genomics of 213 strains and associated genera.</title>
        <authorList>
            <person name="Sun Z."/>
            <person name="Harris H.M."/>
            <person name="McCann A."/>
            <person name="Guo C."/>
            <person name="Argimon S."/>
            <person name="Zhang W."/>
            <person name="Yang X."/>
            <person name="Jeffery I.B."/>
            <person name="Cooney J.C."/>
            <person name="Kagawa T.F."/>
            <person name="Liu W."/>
            <person name="Song Y."/>
            <person name="Salvetti E."/>
            <person name="Wrobel A."/>
            <person name="Rasinkangas P."/>
            <person name="Parkhill J."/>
            <person name="Rea M.C."/>
            <person name="O'Sullivan O."/>
            <person name="Ritari J."/>
            <person name="Douillard F.P."/>
            <person name="Paul Ross R."/>
            <person name="Yang R."/>
            <person name="Briner A.E."/>
            <person name="Felis G.E."/>
            <person name="de Vos W.M."/>
            <person name="Barrangou R."/>
            <person name="Klaenhammer T.R."/>
            <person name="Caufield P.W."/>
            <person name="Cui Y."/>
            <person name="Zhang H."/>
            <person name="O'Toole P.W."/>
        </authorList>
    </citation>
    <scope>NUCLEOTIDE SEQUENCE [LARGE SCALE GENOMIC DNA]</scope>
    <source>
        <strain evidence="17 18">DSM 20410</strain>
    </source>
</reference>
<gene>
    <name evidence="17" type="ORF">IV50_GL000017</name>
</gene>
<dbReference type="NCBIfam" id="TIGR00125">
    <property type="entry name" value="cyt_tran_rel"/>
    <property type="match status" value="1"/>
</dbReference>
<comment type="similarity">
    <text evidence="15">Belongs to the ribF family.</text>
</comment>
<dbReference type="PATRIC" id="fig|1629.5.peg.18"/>
<dbReference type="InterPro" id="IPR015864">
    <property type="entry name" value="FAD_synthase"/>
</dbReference>